<dbReference type="Proteomes" id="UP000887575">
    <property type="component" value="Unassembled WGS sequence"/>
</dbReference>
<accession>A0AAF3EV56</accession>
<organism evidence="2 3">
    <name type="scientific">Mesorhabditis belari</name>
    <dbReference type="NCBI Taxonomy" id="2138241"/>
    <lineage>
        <taxon>Eukaryota</taxon>
        <taxon>Metazoa</taxon>
        <taxon>Ecdysozoa</taxon>
        <taxon>Nematoda</taxon>
        <taxon>Chromadorea</taxon>
        <taxon>Rhabditida</taxon>
        <taxon>Rhabditina</taxon>
        <taxon>Rhabditomorpha</taxon>
        <taxon>Rhabditoidea</taxon>
        <taxon>Rhabditidae</taxon>
        <taxon>Mesorhabditinae</taxon>
        <taxon>Mesorhabditis</taxon>
    </lineage>
</organism>
<protein>
    <recommendedName>
        <fullName evidence="4">Defensin</fullName>
    </recommendedName>
</protein>
<evidence type="ECO:0000313" key="3">
    <source>
        <dbReference type="WBParaSite" id="MBELARI_LOCUS17984"/>
    </source>
</evidence>
<feature type="signal peptide" evidence="1">
    <location>
        <begin position="1"/>
        <end position="17"/>
    </location>
</feature>
<keyword evidence="1" id="KW-0732">Signal</keyword>
<evidence type="ECO:0008006" key="4">
    <source>
        <dbReference type="Google" id="ProtNLM"/>
    </source>
</evidence>
<proteinExistence type="predicted"/>
<feature type="chain" id="PRO_5042139787" description="Defensin" evidence="1">
    <location>
        <begin position="18"/>
        <end position="97"/>
    </location>
</feature>
<dbReference type="WBParaSite" id="MBELARI_LOCUS17984">
    <property type="protein sequence ID" value="MBELARI_LOCUS17984"/>
    <property type="gene ID" value="MBELARI_LOCUS17984"/>
</dbReference>
<sequence>MVVVIFCLLVSIVIVSARWVDNGSKSSQKVHVHEDIGNDGIHSRVKRAYGCTYMSSNNAECNMHCKLVEKCNWGQCEGWANHLCRCKIATTATAERS</sequence>
<evidence type="ECO:0000256" key="1">
    <source>
        <dbReference type="SAM" id="SignalP"/>
    </source>
</evidence>
<evidence type="ECO:0000313" key="2">
    <source>
        <dbReference type="Proteomes" id="UP000887575"/>
    </source>
</evidence>
<keyword evidence="2" id="KW-1185">Reference proteome</keyword>
<name>A0AAF3EV56_9BILA</name>
<dbReference type="AlphaFoldDB" id="A0AAF3EV56"/>
<reference evidence="3" key="1">
    <citation type="submission" date="2024-02" db="UniProtKB">
        <authorList>
            <consortium name="WormBaseParasite"/>
        </authorList>
    </citation>
    <scope>IDENTIFICATION</scope>
</reference>